<dbReference type="InterPro" id="IPR050984">
    <property type="entry name" value="Gfo/Idh/MocA_domain"/>
</dbReference>
<comment type="similarity">
    <text evidence="1">Belongs to the Gfo/Idh/MocA family.</text>
</comment>
<dbReference type="Proteomes" id="UP000216840">
    <property type="component" value="Unassembled WGS sequence"/>
</dbReference>
<evidence type="ECO:0000313" key="5">
    <source>
        <dbReference type="EMBL" id="OZV69763.1"/>
    </source>
</evidence>
<dbReference type="EMBL" id="NGJN01000002">
    <property type="protein sequence ID" value="OZV69763.1"/>
    <property type="molecule type" value="Genomic_DNA"/>
</dbReference>
<evidence type="ECO:0000313" key="6">
    <source>
        <dbReference type="Proteomes" id="UP000216840"/>
    </source>
</evidence>
<proteinExistence type="inferred from homology"/>
<dbReference type="InterPro" id="IPR000683">
    <property type="entry name" value="Gfo/Idh/MocA-like_OxRdtase_N"/>
</dbReference>
<dbReference type="GO" id="GO:0016491">
    <property type="term" value="F:oxidoreductase activity"/>
    <property type="evidence" value="ECO:0007669"/>
    <property type="project" value="UniProtKB-KW"/>
</dbReference>
<evidence type="ECO:0000256" key="2">
    <source>
        <dbReference type="ARBA" id="ARBA00023002"/>
    </source>
</evidence>
<dbReference type="OrthoDB" id="9815825at2"/>
<keyword evidence="2" id="KW-0560">Oxidoreductase</keyword>
<accession>A0A265UWT0</accession>
<dbReference type="InterPro" id="IPR055170">
    <property type="entry name" value="GFO_IDH_MocA-like_dom"/>
</dbReference>
<gene>
    <name evidence="5" type="ORF">CA834_03840</name>
</gene>
<dbReference type="PANTHER" id="PTHR22604">
    <property type="entry name" value="OXIDOREDUCTASES"/>
    <property type="match status" value="1"/>
</dbReference>
<dbReference type="SUPFAM" id="SSF55347">
    <property type="entry name" value="Glyceraldehyde-3-phosphate dehydrogenase-like, C-terminal domain"/>
    <property type="match status" value="1"/>
</dbReference>
<dbReference type="SUPFAM" id="SSF51735">
    <property type="entry name" value="NAD(P)-binding Rossmann-fold domains"/>
    <property type="match status" value="1"/>
</dbReference>
<feature type="domain" description="Gfo/Idh/MocA-like oxidoreductase N-terminal" evidence="3">
    <location>
        <begin position="33"/>
        <end position="149"/>
    </location>
</feature>
<name>A0A265UWT0_9FLAO</name>
<protein>
    <submittedName>
        <fullName evidence="5">Oxidoreductase</fullName>
    </submittedName>
</protein>
<dbReference type="Gene3D" id="3.30.360.10">
    <property type="entry name" value="Dihydrodipicolinate Reductase, domain 2"/>
    <property type="match status" value="1"/>
</dbReference>
<dbReference type="AlphaFoldDB" id="A0A265UWT0"/>
<dbReference type="InterPro" id="IPR036291">
    <property type="entry name" value="NAD(P)-bd_dom_sf"/>
</dbReference>
<organism evidence="5 6">
    <name type="scientific">Winogradskyella aurantia</name>
    <dbReference type="NCBI Taxonomy" id="1915063"/>
    <lineage>
        <taxon>Bacteria</taxon>
        <taxon>Pseudomonadati</taxon>
        <taxon>Bacteroidota</taxon>
        <taxon>Flavobacteriia</taxon>
        <taxon>Flavobacteriales</taxon>
        <taxon>Flavobacteriaceae</taxon>
        <taxon>Winogradskyella</taxon>
    </lineage>
</organism>
<reference evidence="5 6" key="1">
    <citation type="submission" date="2017-05" db="EMBL/GenBank/DDBJ databases">
        <title>The draft genome sequence of Idiomarina salinarum WNB302.</title>
        <authorList>
            <person name="Sun Y."/>
            <person name="Chen B."/>
            <person name="Du Z."/>
        </authorList>
    </citation>
    <scope>NUCLEOTIDE SEQUENCE [LARGE SCALE GENOMIC DNA]</scope>
    <source>
        <strain evidence="5 6">WNB302</strain>
    </source>
</reference>
<keyword evidence="6" id="KW-1185">Reference proteome</keyword>
<comment type="caution">
    <text evidence="5">The sequence shown here is derived from an EMBL/GenBank/DDBJ whole genome shotgun (WGS) entry which is preliminary data.</text>
</comment>
<dbReference type="Gene3D" id="3.40.50.720">
    <property type="entry name" value="NAD(P)-binding Rossmann-like Domain"/>
    <property type="match status" value="1"/>
</dbReference>
<dbReference type="PANTHER" id="PTHR22604:SF105">
    <property type="entry name" value="TRANS-1,2-DIHYDROBENZENE-1,2-DIOL DEHYDROGENASE"/>
    <property type="match status" value="1"/>
</dbReference>
<evidence type="ECO:0000256" key="1">
    <source>
        <dbReference type="ARBA" id="ARBA00010928"/>
    </source>
</evidence>
<dbReference type="Pfam" id="PF01408">
    <property type="entry name" value="GFO_IDH_MocA"/>
    <property type="match status" value="1"/>
</dbReference>
<evidence type="ECO:0000259" key="3">
    <source>
        <dbReference type="Pfam" id="PF01408"/>
    </source>
</evidence>
<dbReference type="Pfam" id="PF22725">
    <property type="entry name" value="GFO_IDH_MocA_C3"/>
    <property type="match status" value="1"/>
</dbReference>
<evidence type="ECO:0000259" key="4">
    <source>
        <dbReference type="Pfam" id="PF22725"/>
    </source>
</evidence>
<feature type="domain" description="GFO/IDH/MocA-like oxidoreductase" evidence="4">
    <location>
        <begin position="160"/>
        <end position="274"/>
    </location>
</feature>
<dbReference type="GO" id="GO:0000166">
    <property type="term" value="F:nucleotide binding"/>
    <property type="evidence" value="ECO:0007669"/>
    <property type="project" value="InterPro"/>
</dbReference>
<sequence length="352" mass="39271">MAQPIWLYFGYCNSSCASAYVFQIVLILSAKTINWGIIGAGRIAAKFAEDLNSVSNCQLLAIASRDLEKAKQFALTHKAQKAYGSYEALVDDSGIDAIYIATPHSFHKPHSLLALAQHKAVLCEKPFAMNLEEVDAMIEGSKANNTLLMEAMWTMFLPHFQYVLNLVKNGHFGKVLKLEADFGFNPEYDETSRVFKKSLGGGSLLDIGIYPVFAALSTLGVPKSITAEATYFPNGTDATCTMEFNYDDAQAILKSTFLEETKTEAIFHCERGLIKMNGRFHQPTTVTLISGNGDYKTKDFNCTRFGYNYEIEHFNTLLRQGKTESPIMPFETSRQLIHILDKVRAKIGLDYT</sequence>